<evidence type="ECO:0000259" key="1">
    <source>
        <dbReference type="PROSITE" id="PS51918"/>
    </source>
</evidence>
<dbReference type="InterPro" id="IPR023862">
    <property type="entry name" value="CHP03960_rSAM"/>
</dbReference>
<dbReference type="InterPro" id="IPR058240">
    <property type="entry name" value="rSAM_sf"/>
</dbReference>
<dbReference type="InterPro" id="IPR023404">
    <property type="entry name" value="rSAM_horseshoe"/>
</dbReference>
<accession>A0A174ZJ79</accession>
<dbReference type="AlphaFoldDB" id="A0A174ZJ79"/>
<dbReference type="Gene3D" id="3.80.30.20">
    <property type="entry name" value="tm_1862 like domain"/>
    <property type="match status" value="1"/>
</dbReference>
<dbReference type="SFLD" id="SFLDG01082">
    <property type="entry name" value="B12-binding_domain_containing"/>
    <property type="match status" value="1"/>
</dbReference>
<dbReference type="SUPFAM" id="SSF102114">
    <property type="entry name" value="Radical SAM enzymes"/>
    <property type="match status" value="1"/>
</dbReference>
<dbReference type="OrthoDB" id="9806827at2"/>
<reference evidence="2 3" key="1">
    <citation type="submission" date="2015-09" db="EMBL/GenBank/DDBJ databases">
        <authorList>
            <consortium name="Pathogen Informatics"/>
        </authorList>
    </citation>
    <scope>NUCLEOTIDE SEQUENCE [LARGE SCALE GENOMIC DNA]</scope>
    <source>
        <strain evidence="2 3">2789STDY5834928</strain>
    </source>
</reference>
<dbReference type="InterPro" id="IPR007197">
    <property type="entry name" value="rSAM"/>
</dbReference>
<dbReference type="InterPro" id="IPR045784">
    <property type="entry name" value="Radical_SAM_N2"/>
</dbReference>
<dbReference type="PROSITE" id="PS51918">
    <property type="entry name" value="RADICAL_SAM"/>
    <property type="match status" value="1"/>
</dbReference>
<dbReference type="InterPro" id="IPR006638">
    <property type="entry name" value="Elp3/MiaA/NifB-like_rSAM"/>
</dbReference>
<dbReference type="PANTHER" id="PTHR42731:SF1">
    <property type="entry name" value="RADICAL SAM DOMAIN PROTEIN"/>
    <property type="match status" value="1"/>
</dbReference>
<dbReference type="GO" id="GO:0051536">
    <property type="term" value="F:iron-sulfur cluster binding"/>
    <property type="evidence" value="ECO:0007669"/>
    <property type="project" value="InterPro"/>
</dbReference>
<dbReference type="GO" id="GO:0003824">
    <property type="term" value="F:catalytic activity"/>
    <property type="evidence" value="ECO:0007669"/>
    <property type="project" value="InterPro"/>
</dbReference>
<proteinExistence type="predicted"/>
<dbReference type="PANTHER" id="PTHR42731">
    <property type="entry name" value="SLL1084 PROTEIN"/>
    <property type="match status" value="1"/>
</dbReference>
<dbReference type="SFLD" id="SFLDS00029">
    <property type="entry name" value="Radical_SAM"/>
    <property type="match status" value="1"/>
</dbReference>
<sequence>MLKEKLDKILLKVQKPSRYIGGEVNAVVKDKSKVDIRFAFCFPDTYDIGMSHLGIKILYSLKNSVPNYWCERVFMPLPDMEEQMRKNDIPLYGLESLDPIKDFEFIGFTLQYELCYTNILSMLDLAGVPVFAKDRKDLFPIVMGGGPCVCNAEPIADFFDLFVLGEGEEVNLKMMQLAEKFKKNGGTKQEYLEQAAQIEGIYVPSLYDISYNEDGTVKAITPKNNAPAKVRKQIIDDFDKVYTPDSFVVPYTQIVHDRSVVEVLRGCIRGCRFCQAGFIYRPFREKSKETIVNQVKSLTETTGYDEVSLSSLSTSDYSDIEGLLNDITEYTDKKGVNLSLPSLRIDKFSDEVVKKIKSVRRSGLTFAPEAGSQRLRDVINKNITEEAIFKSCKIAFEGGYSSVKLYFMLGLPTETLDDIKAIKELADKIIDLYYNTEGRSKKAISISISLSTFIPKPFTPFEYEPQATEEQINERQKYLLDIIGSKGRRRIDVSWSHYDTTILEAVLARGDRKLSAVIYEAWKNGCKLDGWNEYFKPDIWNAAFEKFGIDKAFYANRKREYDEIAPWEHMDMLFDRGFLVRENIKAHEEKTTANCREKCAGCGINKCLGRACFKYE</sequence>
<dbReference type="SMART" id="SM00729">
    <property type="entry name" value="Elp3"/>
    <property type="match status" value="1"/>
</dbReference>
<dbReference type="NCBIfam" id="TIGR03960">
    <property type="entry name" value="rSAM_fuse_unch"/>
    <property type="match status" value="1"/>
</dbReference>
<gene>
    <name evidence="2" type="ORF">ERS852540_01511</name>
</gene>
<dbReference type="Pfam" id="PF19864">
    <property type="entry name" value="Radical_SAM_N2"/>
    <property type="match status" value="1"/>
</dbReference>
<dbReference type="Pfam" id="PF04055">
    <property type="entry name" value="Radical_SAM"/>
    <property type="match status" value="1"/>
</dbReference>
<name>A0A174ZJ79_9FIRM</name>
<protein>
    <submittedName>
        <fullName evidence="2">Radical SAM family uncharacterized protein</fullName>
    </submittedName>
</protein>
<organism evidence="2 3">
    <name type="scientific">[Eubacterium] siraeum</name>
    <dbReference type="NCBI Taxonomy" id="39492"/>
    <lineage>
        <taxon>Bacteria</taxon>
        <taxon>Bacillati</taxon>
        <taxon>Bacillota</taxon>
        <taxon>Clostridia</taxon>
        <taxon>Eubacteriales</taxon>
        <taxon>Oscillospiraceae</taxon>
        <taxon>Oscillospiraceae incertae sedis</taxon>
    </lineage>
</organism>
<dbReference type="STRING" id="39492.ERS852540_01511"/>
<evidence type="ECO:0000313" key="3">
    <source>
        <dbReference type="Proteomes" id="UP000095662"/>
    </source>
</evidence>
<dbReference type="EMBL" id="CZBY01000011">
    <property type="protein sequence ID" value="CUQ87493.1"/>
    <property type="molecule type" value="Genomic_DNA"/>
</dbReference>
<feature type="domain" description="Radical SAM core" evidence="1">
    <location>
        <begin position="253"/>
        <end position="489"/>
    </location>
</feature>
<dbReference type="CDD" id="cd01335">
    <property type="entry name" value="Radical_SAM"/>
    <property type="match status" value="1"/>
</dbReference>
<dbReference type="Proteomes" id="UP000095662">
    <property type="component" value="Unassembled WGS sequence"/>
</dbReference>
<evidence type="ECO:0000313" key="2">
    <source>
        <dbReference type="EMBL" id="CUQ87493.1"/>
    </source>
</evidence>